<dbReference type="Proteomes" id="UP000179179">
    <property type="component" value="Unassembled WGS sequence"/>
</dbReference>
<name>A0A1F8A0Z6_9EURO</name>
<accession>A0A1F8A0Z6</accession>
<sequence>MAYVQALLADPGISLKDRQDALRRVFADPGIPRPLHESTSSFWLKDPHPELASVQSPELPPEADVVIIGSGITGTSIARTLLEDHDQRGMINKRPAIVMLEARDTCTGATGRNGGHILETVEEFTDWEALYGLEAAKALIRFRLAHLESILEIADKYGLTKETQARKVEFLSVHFDEERWRQAVQCITRFKACMPAEAAEWRLLDKSDIPKEWCLPHAIGVIAGPAGALWPYKLVTGLLESLRQKHPGNLLIETNTAVTQVSTDGTSPLRYTVETPRGTLRARHIIHCTNAHVGHLVPELRGHVYPVRGQMSAQNPGSNFICQAIEHSWLFNYDRGFDYLTQLPPGGDSGEKMMLGGGFAQGCNGGLADLGIATDLELSLPCDIHLSGALSAVFGRANWGQVDGPCVEQMWTGNMGFSSDGLPWVGQLPSSVSCISEMTKEDGAQWVCCGFSGEGMVQAWLSGVAVAKMLLASDRKHHVRSDYLSWFPEQMLVTEERLNKAGLTRFVGDRASNL</sequence>
<dbReference type="Gene3D" id="3.50.50.60">
    <property type="entry name" value="FAD/NAD(P)-binding domain"/>
    <property type="match status" value="1"/>
</dbReference>
<dbReference type="InterPro" id="IPR006076">
    <property type="entry name" value="FAD-dep_OxRdtase"/>
</dbReference>
<protein>
    <submittedName>
        <fullName evidence="2">Putative FAD dependent oxidoreductase</fullName>
    </submittedName>
</protein>
<keyword evidence="3" id="KW-1185">Reference proteome</keyword>
<dbReference type="GO" id="GO:0005737">
    <property type="term" value="C:cytoplasm"/>
    <property type="evidence" value="ECO:0007669"/>
    <property type="project" value="TreeGrafter"/>
</dbReference>
<dbReference type="Gene3D" id="3.30.9.10">
    <property type="entry name" value="D-Amino Acid Oxidase, subunit A, domain 2"/>
    <property type="match status" value="1"/>
</dbReference>
<evidence type="ECO:0000313" key="3">
    <source>
        <dbReference type="Proteomes" id="UP000179179"/>
    </source>
</evidence>
<proteinExistence type="predicted"/>
<gene>
    <name evidence="2" type="ORF">ABOM_005592</name>
</gene>
<evidence type="ECO:0000313" key="2">
    <source>
        <dbReference type="EMBL" id="OGM45381.1"/>
    </source>
</evidence>
<reference evidence="2 3" key="1">
    <citation type="journal article" date="2016" name="Genome Biol. Evol.">
        <title>Draft genome sequence of an aflatoxigenic Aspergillus species, A. bombycis.</title>
        <authorList>
            <person name="Moore G.G."/>
            <person name="Mack B.M."/>
            <person name="Beltz S.B."/>
            <person name="Gilbert M.K."/>
        </authorList>
    </citation>
    <scope>NUCLEOTIDE SEQUENCE [LARGE SCALE GENOMIC DNA]</scope>
    <source>
        <strain evidence="3">NRRL 26010</strain>
    </source>
</reference>
<evidence type="ECO:0000259" key="1">
    <source>
        <dbReference type="Pfam" id="PF01266"/>
    </source>
</evidence>
<dbReference type="PANTHER" id="PTHR13847:SF213">
    <property type="entry name" value="DEPENDENT OXIDOREDUCTASE, PUTATIVE-RELATED"/>
    <property type="match status" value="1"/>
</dbReference>
<dbReference type="EMBL" id="LYCR01000043">
    <property type="protein sequence ID" value="OGM45381.1"/>
    <property type="molecule type" value="Genomic_DNA"/>
</dbReference>
<dbReference type="OrthoDB" id="512662at2759"/>
<dbReference type="STRING" id="109264.A0A1F8A0Z6"/>
<organism evidence="2 3">
    <name type="scientific">Aspergillus bombycis</name>
    <dbReference type="NCBI Taxonomy" id="109264"/>
    <lineage>
        <taxon>Eukaryota</taxon>
        <taxon>Fungi</taxon>
        <taxon>Dikarya</taxon>
        <taxon>Ascomycota</taxon>
        <taxon>Pezizomycotina</taxon>
        <taxon>Eurotiomycetes</taxon>
        <taxon>Eurotiomycetidae</taxon>
        <taxon>Eurotiales</taxon>
        <taxon>Aspergillaceae</taxon>
        <taxon>Aspergillus</taxon>
    </lineage>
</organism>
<dbReference type="SUPFAM" id="SSF51905">
    <property type="entry name" value="FAD/NAD(P)-binding domain"/>
    <property type="match status" value="1"/>
</dbReference>
<dbReference type="Pfam" id="PF01266">
    <property type="entry name" value="DAO"/>
    <property type="match status" value="1"/>
</dbReference>
<dbReference type="PANTHER" id="PTHR13847">
    <property type="entry name" value="SARCOSINE DEHYDROGENASE-RELATED"/>
    <property type="match status" value="1"/>
</dbReference>
<comment type="caution">
    <text evidence="2">The sequence shown here is derived from an EMBL/GenBank/DDBJ whole genome shotgun (WGS) entry which is preliminary data.</text>
</comment>
<dbReference type="AlphaFoldDB" id="A0A1F8A0Z6"/>
<dbReference type="GeneID" id="34448982"/>
<feature type="domain" description="FAD dependent oxidoreductase" evidence="1">
    <location>
        <begin position="64"/>
        <end position="469"/>
    </location>
</feature>
<dbReference type="InterPro" id="IPR036188">
    <property type="entry name" value="FAD/NAD-bd_sf"/>
</dbReference>
<dbReference type="RefSeq" id="XP_022389098.1">
    <property type="nucleotide sequence ID" value="XM_022532721.1"/>
</dbReference>